<accession>A0A9K3CVH4</accession>
<evidence type="ECO:0000313" key="4">
    <source>
        <dbReference type="Proteomes" id="UP000265618"/>
    </source>
</evidence>
<keyword evidence="1" id="KW-0812">Transmembrane</keyword>
<feature type="chain" id="PRO_5039954661" evidence="2">
    <location>
        <begin position="17"/>
        <end position="194"/>
    </location>
</feature>
<dbReference type="Proteomes" id="UP000265618">
    <property type="component" value="Unassembled WGS sequence"/>
</dbReference>
<keyword evidence="1" id="KW-1133">Transmembrane helix</keyword>
<gene>
    <name evidence="3" type="ORF">KIPB_004473</name>
</gene>
<keyword evidence="4" id="KW-1185">Reference proteome</keyword>
<organism evidence="3 4">
    <name type="scientific">Kipferlia bialata</name>
    <dbReference type="NCBI Taxonomy" id="797122"/>
    <lineage>
        <taxon>Eukaryota</taxon>
        <taxon>Metamonada</taxon>
        <taxon>Carpediemonas-like organisms</taxon>
        <taxon>Kipferlia</taxon>
    </lineage>
</organism>
<feature type="signal peptide" evidence="2">
    <location>
        <begin position="1"/>
        <end position="16"/>
    </location>
</feature>
<proteinExistence type="predicted"/>
<evidence type="ECO:0000256" key="1">
    <source>
        <dbReference type="SAM" id="Phobius"/>
    </source>
</evidence>
<dbReference type="EMBL" id="BDIP01000958">
    <property type="protein sequence ID" value="GIQ83195.1"/>
    <property type="molecule type" value="Genomic_DNA"/>
</dbReference>
<evidence type="ECO:0000256" key="2">
    <source>
        <dbReference type="SAM" id="SignalP"/>
    </source>
</evidence>
<dbReference type="AlphaFoldDB" id="A0A9K3CVH4"/>
<comment type="caution">
    <text evidence="3">The sequence shown here is derived from an EMBL/GenBank/DDBJ whole genome shotgun (WGS) entry which is preliminary data.</text>
</comment>
<keyword evidence="1" id="KW-0472">Membrane</keyword>
<reference evidence="3 4" key="1">
    <citation type="journal article" date="2018" name="PLoS ONE">
        <title>The draft genome of Kipferlia bialata reveals reductive genome evolution in fornicate parasites.</title>
        <authorList>
            <person name="Tanifuji G."/>
            <person name="Takabayashi S."/>
            <person name="Kume K."/>
            <person name="Takagi M."/>
            <person name="Nakayama T."/>
            <person name="Kamikawa R."/>
            <person name="Inagaki Y."/>
            <person name="Hashimoto T."/>
        </authorList>
    </citation>
    <scope>NUCLEOTIDE SEQUENCE [LARGE SCALE GENOMIC DNA]</scope>
    <source>
        <strain evidence="3">NY0173</strain>
    </source>
</reference>
<feature type="transmembrane region" description="Helical" evidence="1">
    <location>
        <begin position="153"/>
        <end position="176"/>
    </location>
</feature>
<name>A0A9K3CVH4_9EUKA</name>
<protein>
    <submittedName>
        <fullName evidence="3">Uncharacterized protein</fullName>
    </submittedName>
</protein>
<evidence type="ECO:0000313" key="3">
    <source>
        <dbReference type="EMBL" id="GIQ83195.1"/>
    </source>
</evidence>
<keyword evidence="2" id="KW-0732">Signal</keyword>
<sequence>MKLSIVVLCLLGLALAASQHTDADGRAWYTTRSDAFTNTVVDPRVLTAATEFTTMVCPKTESVRLQCKSTLGTAFVAYTLDVSEVSGADADSYEIATDSVATSTFTSSSFDEFEIVFALTDKEACFSVDWSVNRFGQSSLQCYYESAGASTTMIYILVGIIVVLLSGLGVVGYYMLKARDEASDNKAAATLAPL</sequence>